<protein>
    <submittedName>
        <fullName evidence="1">Uncharacterized protein</fullName>
    </submittedName>
</protein>
<organism evidence="1 2">
    <name type="scientific">Desulfobaculum xiamenense</name>
    <dbReference type="NCBI Taxonomy" id="995050"/>
    <lineage>
        <taxon>Bacteria</taxon>
        <taxon>Pseudomonadati</taxon>
        <taxon>Thermodesulfobacteriota</taxon>
        <taxon>Desulfovibrionia</taxon>
        <taxon>Desulfovibrionales</taxon>
        <taxon>Desulfovibrionaceae</taxon>
        <taxon>Desulfobaculum</taxon>
    </lineage>
</organism>
<comment type="caution">
    <text evidence="1">The sequence shown here is derived from an EMBL/GenBank/DDBJ whole genome shotgun (WGS) entry which is preliminary data.</text>
</comment>
<dbReference type="EMBL" id="JAATJA010000005">
    <property type="protein sequence ID" value="NJB69351.1"/>
    <property type="molecule type" value="Genomic_DNA"/>
</dbReference>
<evidence type="ECO:0000313" key="2">
    <source>
        <dbReference type="Proteomes" id="UP000580856"/>
    </source>
</evidence>
<sequence>MTRNMEKANTLLADRFERFTDRHGHPEASRDLREIVDKGVSIVAARKASPQSEGVRHVMTFVTSGRRAQLVEEIAADVQDLVKVRRGEHLAGIATAHGGLLFLPDVLIPNTQETIDRWRAFLDSLDHSCIATSDPRTGLHGRIPFRDGTWLSDIRFRPDAPAAIIADIETVEGSLFLRGHSGTSGAVTVRGTLYADVDQLAKQPSPVREAIGPVRLLAEKAHSAQDIALAPERFAAWGIGHGASLFFNDKIEYVMHAEQLSGHTVHALIECPGGKRIDAKSLRFVWNGERWTRFNRELPPELAYALGKKLERACATLGIGQTCLVEGRDASETLSENISRIATLLAMGRGEHSAALARTIPGEAREAVQEVENLLVHIRALAIGEGAYFYMGPEELTQTLTVEMDRLSDIKLTHAREAFDAHCSPVPLSALKADRTYLEGLRSAQLTLDEVLGTAGRTLVFLNNMFTSRQARARAAESIAPIRANLRGLLGTKPRDDMLLTLLKTAGANTMDNLKRRYGDHPGAVQALGKDLEALAADRPLRLIREFLNAPYRDVDEALEEDRALLSRLLEYGRGPLRDVLRPTRSRPDGELDGTIFRNCLLVNLQSFLAEDARTATINLDTREADDIVTELLDRLTRFAPIVPEYNRRCGAKS</sequence>
<name>A0A846QML9_9BACT</name>
<dbReference type="RefSeq" id="WP_167942444.1">
    <property type="nucleotide sequence ID" value="NZ_JAATJA010000005.1"/>
</dbReference>
<dbReference type="AlphaFoldDB" id="A0A846QML9"/>
<dbReference type="Proteomes" id="UP000580856">
    <property type="component" value="Unassembled WGS sequence"/>
</dbReference>
<gene>
    <name evidence="1" type="ORF">GGQ74_003053</name>
</gene>
<keyword evidence="2" id="KW-1185">Reference proteome</keyword>
<reference evidence="1 2" key="1">
    <citation type="submission" date="2020-03" db="EMBL/GenBank/DDBJ databases">
        <title>Genomic Encyclopedia of Type Strains, Phase IV (KMG-IV): sequencing the most valuable type-strain genomes for metagenomic binning, comparative biology and taxonomic classification.</title>
        <authorList>
            <person name="Goeker M."/>
        </authorList>
    </citation>
    <scope>NUCLEOTIDE SEQUENCE [LARGE SCALE GENOMIC DNA]</scope>
    <source>
        <strain evidence="1 2">DSM 24233</strain>
    </source>
</reference>
<evidence type="ECO:0000313" key="1">
    <source>
        <dbReference type="EMBL" id="NJB69351.1"/>
    </source>
</evidence>
<proteinExistence type="predicted"/>
<accession>A0A846QML9</accession>